<dbReference type="PRINTS" id="PR00420">
    <property type="entry name" value="RNGMNOXGNASE"/>
</dbReference>
<keyword evidence="6" id="KW-1185">Reference proteome</keyword>
<dbReference type="RefSeq" id="WP_207128707.1">
    <property type="nucleotide sequence ID" value="NZ_BOPO01000130.1"/>
</dbReference>
<evidence type="ECO:0000259" key="4">
    <source>
        <dbReference type="Pfam" id="PF01494"/>
    </source>
</evidence>
<feature type="compositionally biased region" description="Basic and acidic residues" evidence="3">
    <location>
        <begin position="151"/>
        <end position="166"/>
    </location>
</feature>
<reference evidence="6" key="1">
    <citation type="journal article" date="2021" name="Int. J. Syst. Evol. Microbiol.">
        <title>Actinocatenispora comari sp. nov., an endophytic actinomycete isolated from aerial parts of Comarum salesowianum.</title>
        <authorList>
            <person name="Oyunbileg N."/>
            <person name="Iizaka Y."/>
            <person name="Hamada M."/>
            <person name="Davaapurev B.O."/>
            <person name="Fukumoto A."/>
            <person name="Tsetseg B."/>
            <person name="Kato F."/>
            <person name="Tamura T."/>
            <person name="Batkhuu J."/>
            <person name="Anzai Y."/>
        </authorList>
    </citation>
    <scope>NUCLEOTIDE SEQUENCE [LARGE SCALE GENOMIC DNA]</scope>
    <source>
        <strain evidence="6">NUM-2625</strain>
    </source>
</reference>
<dbReference type="PANTHER" id="PTHR13789">
    <property type="entry name" value="MONOOXYGENASE"/>
    <property type="match status" value="1"/>
</dbReference>
<name>A0A8J4AJX4_9ACTN</name>
<dbReference type="Proteomes" id="UP000614996">
    <property type="component" value="Unassembled WGS sequence"/>
</dbReference>
<feature type="domain" description="FAD-binding" evidence="4">
    <location>
        <begin position="324"/>
        <end position="386"/>
    </location>
</feature>
<comment type="caution">
    <text evidence="5">The sequence shown here is derived from an EMBL/GenBank/DDBJ whole genome shotgun (WGS) entry which is preliminary data.</text>
</comment>
<dbReference type="PANTHER" id="PTHR13789:SF268">
    <property type="entry name" value="5-METHYLPHENAZINE-1-CARBOXYLATE 1-MONOOXYGENASE"/>
    <property type="match status" value="1"/>
</dbReference>
<dbReference type="SUPFAM" id="SSF51905">
    <property type="entry name" value="FAD/NAD(P)-binding domain"/>
    <property type="match status" value="1"/>
</dbReference>
<dbReference type="EMBL" id="BOPO01000130">
    <property type="protein sequence ID" value="GIL31122.1"/>
    <property type="molecule type" value="Genomic_DNA"/>
</dbReference>
<protein>
    <submittedName>
        <fullName evidence="5">Flavin-dependent oxidoreductase</fullName>
    </submittedName>
</protein>
<feature type="region of interest" description="Disordered" evidence="3">
    <location>
        <begin position="139"/>
        <end position="167"/>
    </location>
</feature>
<dbReference type="SUPFAM" id="SSF54373">
    <property type="entry name" value="FAD-linked reductases, C-terminal domain"/>
    <property type="match status" value="1"/>
</dbReference>
<gene>
    <name evidence="5" type="ORF">NUM_63760</name>
</gene>
<dbReference type="Gene3D" id="3.50.50.60">
    <property type="entry name" value="FAD/NAD(P)-binding domain"/>
    <property type="match status" value="2"/>
</dbReference>
<dbReference type="Pfam" id="PF01494">
    <property type="entry name" value="FAD_binding_3"/>
    <property type="match status" value="2"/>
</dbReference>
<feature type="domain" description="FAD-binding" evidence="4">
    <location>
        <begin position="8"/>
        <end position="203"/>
    </location>
</feature>
<keyword evidence="2" id="KW-0503">Monooxygenase</keyword>
<dbReference type="AlphaFoldDB" id="A0A8J4AJX4"/>
<evidence type="ECO:0000256" key="3">
    <source>
        <dbReference type="SAM" id="MobiDB-lite"/>
    </source>
</evidence>
<dbReference type="InterPro" id="IPR036188">
    <property type="entry name" value="FAD/NAD-bd_sf"/>
</dbReference>
<dbReference type="GO" id="GO:0004497">
    <property type="term" value="F:monooxygenase activity"/>
    <property type="evidence" value="ECO:0007669"/>
    <property type="project" value="UniProtKB-KW"/>
</dbReference>
<dbReference type="Gene3D" id="3.30.9.30">
    <property type="match status" value="2"/>
</dbReference>
<evidence type="ECO:0000256" key="2">
    <source>
        <dbReference type="ARBA" id="ARBA00023033"/>
    </source>
</evidence>
<dbReference type="GO" id="GO:0071949">
    <property type="term" value="F:FAD binding"/>
    <property type="evidence" value="ECO:0007669"/>
    <property type="project" value="InterPro"/>
</dbReference>
<organism evidence="5 6">
    <name type="scientific">Actinocatenispora comari</name>
    <dbReference type="NCBI Taxonomy" id="2807577"/>
    <lineage>
        <taxon>Bacteria</taxon>
        <taxon>Bacillati</taxon>
        <taxon>Actinomycetota</taxon>
        <taxon>Actinomycetes</taxon>
        <taxon>Micromonosporales</taxon>
        <taxon>Micromonosporaceae</taxon>
        <taxon>Actinocatenispora</taxon>
    </lineage>
</organism>
<accession>A0A8J4AJX4</accession>
<dbReference type="InterPro" id="IPR002938">
    <property type="entry name" value="FAD-bd"/>
</dbReference>
<evidence type="ECO:0000256" key="1">
    <source>
        <dbReference type="ARBA" id="ARBA00023002"/>
    </source>
</evidence>
<evidence type="ECO:0000313" key="5">
    <source>
        <dbReference type="EMBL" id="GIL31122.1"/>
    </source>
</evidence>
<keyword evidence="1" id="KW-0560">Oxidoreductase</keyword>
<proteinExistence type="predicted"/>
<evidence type="ECO:0000313" key="6">
    <source>
        <dbReference type="Proteomes" id="UP000614996"/>
    </source>
</evidence>
<dbReference type="InterPro" id="IPR050493">
    <property type="entry name" value="FAD-dep_Monooxygenase_BioMet"/>
</dbReference>
<sequence length="447" mass="47618">MSTSSEPDVLVAGAGIAGLTAALSLATAGRSATVLDPVRRLTPLGVGINLQPHAVRELTELGLAGELAGIGMPIEECVHVDRHGNRIWSEPRGTAAGYRWPQYAVHRGQLQMLLLRAVTVRLGQGAVQPGTAVVDFADEAASASPQPNRPGRSDLPERAGESERAGGLRVTVQDRASGARRELAVAALLGADGLHSTVRARLHPGEGEPLGNGILMFRGTARVEPFLTGRSMLVAGCNTRSKFVAYPVSPVTDGLVTVNWVGEVRLPESERAMVADWTAAGSLDDVLPHFADWRYDFLDVPALIRGAERILAYPMVDRDPLPWWGRGRVTLLGDAAHPMYPIGSNGGSQAILDGRAVAYHLATAPSATEALARYEADRRDEAVAVQRANRGMGPERVLRLVAERAPDGFARVEDVLTAAELAAIGAAYQQTTSMDVPALNTRRSWTV</sequence>